<evidence type="ECO:0000313" key="1">
    <source>
        <dbReference type="EMBL" id="CAB4134833.1"/>
    </source>
</evidence>
<dbReference type="InterPro" id="IPR036614">
    <property type="entry name" value="RusA-like_sf"/>
</dbReference>
<protein>
    <submittedName>
        <fullName evidence="1">Crossover junction endodeoxyribonuclease, RusA-like</fullName>
    </submittedName>
</protein>
<dbReference type="GO" id="GO:0000287">
    <property type="term" value="F:magnesium ion binding"/>
    <property type="evidence" value="ECO:0007669"/>
    <property type="project" value="InterPro"/>
</dbReference>
<dbReference type="EMBL" id="LR796296">
    <property type="protein sequence ID" value="CAB4134833.1"/>
    <property type="molecule type" value="Genomic_DNA"/>
</dbReference>
<dbReference type="SUPFAM" id="SSF103084">
    <property type="entry name" value="Holliday junction resolvase RusA"/>
    <property type="match status" value="1"/>
</dbReference>
<gene>
    <name evidence="1" type="ORF">UFOVP274_69</name>
</gene>
<dbReference type="GO" id="GO:0006281">
    <property type="term" value="P:DNA repair"/>
    <property type="evidence" value="ECO:0007669"/>
    <property type="project" value="InterPro"/>
</dbReference>
<dbReference type="InterPro" id="IPR008822">
    <property type="entry name" value="Endonuclease_RusA-like"/>
</dbReference>
<proteinExistence type="predicted"/>
<sequence>MSIKSQKALDYSAEFKRQVDPEIIPLECLVVVNMTIYYASRRPDLDESLILDLLQGVAYLNDRQVREKHIYWALDKENPRTHISVYPMREKEKPQ</sequence>
<name>A0A6J5LNC0_9CAUD</name>
<organism evidence="1">
    <name type="scientific">uncultured Caudovirales phage</name>
    <dbReference type="NCBI Taxonomy" id="2100421"/>
    <lineage>
        <taxon>Viruses</taxon>
        <taxon>Duplodnaviria</taxon>
        <taxon>Heunggongvirae</taxon>
        <taxon>Uroviricota</taxon>
        <taxon>Caudoviricetes</taxon>
        <taxon>Peduoviridae</taxon>
        <taxon>Maltschvirus</taxon>
        <taxon>Maltschvirus maltsch</taxon>
    </lineage>
</organism>
<reference evidence="1" key="1">
    <citation type="submission" date="2020-04" db="EMBL/GenBank/DDBJ databases">
        <authorList>
            <person name="Chiriac C."/>
            <person name="Salcher M."/>
            <person name="Ghai R."/>
            <person name="Kavagutti S V."/>
        </authorList>
    </citation>
    <scope>NUCLEOTIDE SEQUENCE</scope>
</reference>
<dbReference type="Pfam" id="PF05866">
    <property type="entry name" value="RusA"/>
    <property type="match status" value="1"/>
</dbReference>
<accession>A0A6J5LNC0</accession>
<dbReference type="Gene3D" id="3.30.1330.70">
    <property type="entry name" value="Holliday junction resolvase RusA"/>
    <property type="match status" value="1"/>
</dbReference>
<dbReference type="GO" id="GO:0006310">
    <property type="term" value="P:DNA recombination"/>
    <property type="evidence" value="ECO:0007669"/>
    <property type="project" value="InterPro"/>
</dbReference>